<keyword evidence="2" id="KW-1185">Reference proteome</keyword>
<evidence type="ECO:0000313" key="1">
    <source>
        <dbReference type="EMBL" id="MCC2190152.1"/>
    </source>
</evidence>
<dbReference type="RefSeq" id="WP_227615302.1">
    <property type="nucleotide sequence ID" value="NZ_JAJEPR010000015.1"/>
</dbReference>
<name>A0AAE3J6P6_9FIRM</name>
<dbReference type="Proteomes" id="UP001197875">
    <property type="component" value="Unassembled WGS sequence"/>
</dbReference>
<protein>
    <submittedName>
        <fullName evidence="1">DUF5685 family protein</fullName>
    </submittedName>
</protein>
<organism evidence="1 2">
    <name type="scientific">Fusicatenibacter faecihominis</name>
    <dbReference type="NCBI Taxonomy" id="2881276"/>
    <lineage>
        <taxon>Bacteria</taxon>
        <taxon>Bacillati</taxon>
        <taxon>Bacillota</taxon>
        <taxon>Clostridia</taxon>
        <taxon>Lachnospirales</taxon>
        <taxon>Lachnospiraceae</taxon>
        <taxon>Fusicatenibacter</taxon>
    </lineage>
</organism>
<comment type="caution">
    <text evidence="1">The sequence shown here is derived from an EMBL/GenBank/DDBJ whole genome shotgun (WGS) entry which is preliminary data.</text>
</comment>
<dbReference type="Pfam" id="PF18937">
    <property type="entry name" value="DUF5685"/>
    <property type="match status" value="1"/>
</dbReference>
<dbReference type="AlphaFoldDB" id="A0AAE3J6P6"/>
<sequence>MFGYVMINKGDLKVRELETYQSFYCGLCQKLKERYGLSGQLTLSYDLTFVVMLLTGLYEPKVKKGTTHCVIHPLKKQPIQVDVFSDYAADMSILLNYYKCMDDWADEQKIDRRLFAELLKRKFGGLEASYSEKAEKVKELLDKLSAGEAENSSDLDYMAGIFGEIMAEILAWREDEWKENLRRMGFFLGKFIYLCDAYEDLEEDLTEGRYNPLTKLSEGKDFEENCRGILTMMAAECSREFEKLPIIEYTGILRNILYSGIWVRYEKARKKRTEEKSDTNKKKMIRKRRSL</sequence>
<dbReference type="InterPro" id="IPR043740">
    <property type="entry name" value="DUF5685"/>
</dbReference>
<dbReference type="EMBL" id="JAJEPR010000015">
    <property type="protein sequence ID" value="MCC2190152.1"/>
    <property type="molecule type" value="Genomic_DNA"/>
</dbReference>
<gene>
    <name evidence="1" type="ORF">LKD71_10090</name>
</gene>
<proteinExistence type="predicted"/>
<accession>A0AAE3J6P6</accession>
<reference evidence="1 2" key="1">
    <citation type="submission" date="2021-10" db="EMBL/GenBank/DDBJ databases">
        <title>Anaerobic single-cell dispensing facilitates the cultivation of human gut bacteria.</title>
        <authorList>
            <person name="Afrizal A."/>
        </authorList>
    </citation>
    <scope>NUCLEOTIDE SEQUENCE [LARGE SCALE GENOMIC DNA]</scope>
    <source>
        <strain evidence="1 2">CLA-AA-H277</strain>
    </source>
</reference>
<evidence type="ECO:0000313" key="2">
    <source>
        <dbReference type="Proteomes" id="UP001197875"/>
    </source>
</evidence>